<dbReference type="Proteomes" id="UP001149074">
    <property type="component" value="Unassembled WGS sequence"/>
</dbReference>
<dbReference type="SUPFAM" id="SSF53335">
    <property type="entry name" value="S-adenosyl-L-methionine-dependent methyltransferases"/>
    <property type="match status" value="1"/>
</dbReference>
<name>A0A9W9FFG1_9EURO</name>
<dbReference type="RefSeq" id="XP_056474800.1">
    <property type="nucleotide sequence ID" value="XM_056618641.1"/>
</dbReference>
<evidence type="ECO:0000259" key="1">
    <source>
        <dbReference type="Pfam" id="PF13847"/>
    </source>
</evidence>
<keyword evidence="3" id="KW-1185">Reference proteome</keyword>
<dbReference type="InterPro" id="IPR029063">
    <property type="entry name" value="SAM-dependent_MTases_sf"/>
</dbReference>
<proteinExistence type="predicted"/>
<feature type="domain" description="Methyltransferase" evidence="1">
    <location>
        <begin position="95"/>
        <end position="142"/>
    </location>
</feature>
<dbReference type="Pfam" id="PF13847">
    <property type="entry name" value="Methyltransf_31"/>
    <property type="match status" value="1"/>
</dbReference>
<accession>A0A9W9FFG1</accession>
<dbReference type="Gene3D" id="3.40.50.150">
    <property type="entry name" value="Vaccinia Virus protein VP39"/>
    <property type="match status" value="1"/>
</dbReference>
<comment type="caution">
    <text evidence="2">The sequence shown here is derived from an EMBL/GenBank/DDBJ whole genome shotgun (WGS) entry which is preliminary data.</text>
</comment>
<dbReference type="PANTHER" id="PTHR18895:SF74">
    <property type="entry name" value="MTRF1L RELEASE FACTOR GLUTAMINE METHYLTRANSFERASE"/>
    <property type="match status" value="1"/>
</dbReference>
<dbReference type="CDD" id="cd02440">
    <property type="entry name" value="AdoMet_MTases"/>
    <property type="match status" value="1"/>
</dbReference>
<protein>
    <recommendedName>
        <fullName evidence="1">Methyltransferase domain-containing protein</fullName>
    </recommendedName>
</protein>
<dbReference type="OrthoDB" id="269872at2759"/>
<dbReference type="GO" id="GO:0008168">
    <property type="term" value="F:methyltransferase activity"/>
    <property type="evidence" value="ECO:0007669"/>
    <property type="project" value="InterPro"/>
</dbReference>
<organism evidence="2 3">
    <name type="scientific">Penicillium argentinense</name>
    <dbReference type="NCBI Taxonomy" id="1131581"/>
    <lineage>
        <taxon>Eukaryota</taxon>
        <taxon>Fungi</taxon>
        <taxon>Dikarya</taxon>
        <taxon>Ascomycota</taxon>
        <taxon>Pezizomycotina</taxon>
        <taxon>Eurotiomycetes</taxon>
        <taxon>Eurotiomycetidae</taxon>
        <taxon>Eurotiales</taxon>
        <taxon>Aspergillaceae</taxon>
        <taxon>Penicillium</taxon>
    </lineage>
</organism>
<evidence type="ECO:0000313" key="3">
    <source>
        <dbReference type="Proteomes" id="UP001149074"/>
    </source>
</evidence>
<sequence>MCYRRSRGYPLQYILGDQPFGNLEILCRPGVLIPRFDRSATPLCRVADLAHRSDTEAYAYQAAKLVVDQVAIPQEAQEGQQGEERPDSLHGSKPLQILDLCTGTGCIALLVHTLLAPRFERMRIIGIDISPKALSLARQNLDYNLHRGLLGQRASTEIQFHRADVLGPGDDLTPNVEKIASEYLDPAEESDGAPPRPRCDLLISNPPYISTSDFRNGTTSRSVRLFEPKLALVPPTNNCPSGDEHSRPEDVFYTRILALSLKMQTKITVLECGDIKQAERVVAIHTSMTTENPDVFETEIWPSTEQDMSSHGFHPHQGSRCVIIQRRQN</sequence>
<dbReference type="EMBL" id="JAPQKI010000005">
    <property type="protein sequence ID" value="KAJ5099146.1"/>
    <property type="molecule type" value="Genomic_DNA"/>
</dbReference>
<reference evidence="2" key="1">
    <citation type="submission" date="2022-11" db="EMBL/GenBank/DDBJ databases">
        <authorList>
            <person name="Petersen C."/>
        </authorList>
    </citation>
    <scope>NUCLEOTIDE SEQUENCE</scope>
    <source>
        <strain evidence="2">IBT 30761</strain>
    </source>
</reference>
<reference evidence="2" key="2">
    <citation type="journal article" date="2023" name="IMA Fungus">
        <title>Comparative genomic study of the Penicillium genus elucidates a diverse pangenome and 15 lateral gene transfer events.</title>
        <authorList>
            <person name="Petersen C."/>
            <person name="Sorensen T."/>
            <person name="Nielsen M.R."/>
            <person name="Sondergaard T.E."/>
            <person name="Sorensen J.L."/>
            <person name="Fitzpatrick D.A."/>
            <person name="Frisvad J.C."/>
            <person name="Nielsen K.L."/>
        </authorList>
    </citation>
    <scope>NUCLEOTIDE SEQUENCE</scope>
    <source>
        <strain evidence="2">IBT 30761</strain>
    </source>
</reference>
<evidence type="ECO:0000313" key="2">
    <source>
        <dbReference type="EMBL" id="KAJ5099146.1"/>
    </source>
</evidence>
<dbReference type="PROSITE" id="PS00092">
    <property type="entry name" value="N6_MTASE"/>
    <property type="match status" value="1"/>
</dbReference>
<dbReference type="GO" id="GO:0005739">
    <property type="term" value="C:mitochondrion"/>
    <property type="evidence" value="ECO:0007669"/>
    <property type="project" value="TreeGrafter"/>
</dbReference>
<dbReference type="GO" id="GO:0003676">
    <property type="term" value="F:nucleic acid binding"/>
    <property type="evidence" value="ECO:0007669"/>
    <property type="project" value="InterPro"/>
</dbReference>
<dbReference type="GeneID" id="81357620"/>
<dbReference type="InterPro" id="IPR025714">
    <property type="entry name" value="Methyltranfer_dom"/>
</dbReference>
<dbReference type="AlphaFoldDB" id="A0A9W9FFG1"/>
<dbReference type="InterPro" id="IPR002052">
    <property type="entry name" value="DNA_methylase_N6_adenine_CS"/>
</dbReference>
<gene>
    <name evidence="2" type="ORF">N7532_006147</name>
</gene>
<dbReference type="InterPro" id="IPR050320">
    <property type="entry name" value="N5-glutamine_MTase"/>
</dbReference>
<dbReference type="PANTHER" id="PTHR18895">
    <property type="entry name" value="HEMK METHYLTRANSFERASE"/>
    <property type="match status" value="1"/>
</dbReference>
<dbReference type="GO" id="GO:0032259">
    <property type="term" value="P:methylation"/>
    <property type="evidence" value="ECO:0007669"/>
    <property type="project" value="InterPro"/>
</dbReference>